<evidence type="ECO:0008006" key="3">
    <source>
        <dbReference type="Google" id="ProtNLM"/>
    </source>
</evidence>
<dbReference type="AlphaFoldDB" id="A0A1W1WUI5"/>
<evidence type="ECO:0000313" key="1">
    <source>
        <dbReference type="EMBL" id="SMC09906.1"/>
    </source>
</evidence>
<name>A0A1W1WUI5_9BACT</name>
<reference evidence="2" key="1">
    <citation type="submission" date="2017-04" db="EMBL/GenBank/DDBJ databases">
        <authorList>
            <person name="Varghese N."/>
            <person name="Submissions S."/>
        </authorList>
    </citation>
    <scope>NUCLEOTIDE SEQUENCE [LARGE SCALE GENOMIC DNA]</scope>
    <source>
        <strain evidence="2">DSM 16512</strain>
    </source>
</reference>
<protein>
    <recommendedName>
        <fullName evidence="3">Periplasmic protein</fullName>
    </recommendedName>
</protein>
<keyword evidence="2" id="KW-1185">Reference proteome</keyword>
<dbReference type="OrthoDB" id="5337863at2"/>
<sequence length="393" mass="45349">MRNLLIFFISITVLWASGRYLSPLPLPKTTFINIDTYKCDSYCLANMLQNEEYFSFLAHANKENIENYKDQYITLTKLFHVQPITTKHFSIRLVCKKHTTPIANKIMKSLLGYFLQTKQHFNIDLLTMDNNSSFANIPEDKDTITIVLATFDEKEEVSQIDSNSPLFIPTINKKYINTSKNFYFGGIDYTEQLEKLLHNNQEKLAIFYLERSPLSQLLTTLATEQSMQSTELYAVDNSYANLKNILKDNEELNSSAVLFNTPLITTSLTLSQMRLYDIVPAKKLSTQINFSPKLFKLTQPKDRSNLFIAAISSSIPKDIDALNALFEQDLFYEWLNYVTLCGIDAFLAEHGEKTRVCKENFLDNQLQLHTTIFVTQPFSFEEKQIPPENMAEF</sequence>
<dbReference type="RefSeq" id="WP_084276221.1">
    <property type="nucleotide sequence ID" value="NZ_AP026671.1"/>
</dbReference>
<gene>
    <name evidence="1" type="ORF">SAMN05660197_1728</name>
</gene>
<accession>A0A1W1WUI5</accession>
<dbReference type="Proteomes" id="UP000192602">
    <property type="component" value="Unassembled WGS sequence"/>
</dbReference>
<evidence type="ECO:0000313" key="2">
    <source>
        <dbReference type="Proteomes" id="UP000192602"/>
    </source>
</evidence>
<proteinExistence type="predicted"/>
<dbReference type="STRING" id="1069081.SAMN05660197_1728"/>
<organism evidence="1 2">
    <name type="scientific">Nitratiruptor tergarcus DSM 16512</name>
    <dbReference type="NCBI Taxonomy" id="1069081"/>
    <lineage>
        <taxon>Bacteria</taxon>
        <taxon>Pseudomonadati</taxon>
        <taxon>Campylobacterota</taxon>
        <taxon>Epsilonproteobacteria</taxon>
        <taxon>Nautiliales</taxon>
        <taxon>Nitratiruptoraceae</taxon>
        <taxon>Nitratiruptor</taxon>
    </lineage>
</organism>
<dbReference type="EMBL" id="FWWZ01000001">
    <property type="protein sequence ID" value="SMC09906.1"/>
    <property type="molecule type" value="Genomic_DNA"/>
</dbReference>